<dbReference type="CDD" id="cd11387">
    <property type="entry name" value="bHLHzip_USF_MITF"/>
    <property type="match status" value="1"/>
</dbReference>
<feature type="compositionally biased region" description="Low complexity" evidence="6">
    <location>
        <begin position="400"/>
        <end position="418"/>
    </location>
</feature>
<evidence type="ECO:0000259" key="7">
    <source>
        <dbReference type="PROSITE" id="PS50888"/>
    </source>
</evidence>
<comment type="caution">
    <text evidence="8">The sequence shown here is derived from an EMBL/GenBank/DDBJ whole genome shotgun (WGS) entry which is preliminary data.</text>
</comment>
<dbReference type="InterPro" id="IPR052207">
    <property type="entry name" value="Max-like/E-box_TFs"/>
</dbReference>
<evidence type="ECO:0000256" key="2">
    <source>
        <dbReference type="ARBA" id="ARBA00023015"/>
    </source>
</evidence>
<keyword evidence="2" id="KW-0805">Transcription regulation</keyword>
<dbReference type="GO" id="GO:0005634">
    <property type="term" value="C:nucleus"/>
    <property type="evidence" value="ECO:0007669"/>
    <property type="project" value="UniProtKB-SubCell"/>
</dbReference>
<dbReference type="PANTHER" id="PTHR15741">
    <property type="entry name" value="BASIC HELIX-LOOP-HELIX ZIP TRANSCRIPTION FACTOR"/>
    <property type="match status" value="1"/>
</dbReference>
<dbReference type="GO" id="GO:0046983">
    <property type="term" value="F:protein dimerization activity"/>
    <property type="evidence" value="ECO:0007669"/>
    <property type="project" value="InterPro"/>
</dbReference>
<keyword evidence="5" id="KW-0539">Nucleus</keyword>
<dbReference type="STRING" id="133383.A0A1R0H1N7"/>
<evidence type="ECO:0000313" key="9">
    <source>
        <dbReference type="Proteomes" id="UP000187455"/>
    </source>
</evidence>
<keyword evidence="4" id="KW-0804">Transcription</keyword>
<dbReference type="Pfam" id="PF00010">
    <property type="entry name" value="HLH"/>
    <property type="match status" value="1"/>
</dbReference>
<dbReference type="SUPFAM" id="SSF47459">
    <property type="entry name" value="HLH, helix-loop-helix DNA-binding domain"/>
    <property type="match status" value="1"/>
</dbReference>
<comment type="subcellular location">
    <subcellularLocation>
        <location evidence="1">Nucleus</location>
    </subcellularLocation>
</comment>
<gene>
    <name evidence="8" type="ORF">AYI68_g2818</name>
</gene>
<evidence type="ECO:0000256" key="3">
    <source>
        <dbReference type="ARBA" id="ARBA00023125"/>
    </source>
</evidence>
<protein>
    <submittedName>
        <fullName evidence="8">Retrograde regulation protein 3</fullName>
    </submittedName>
</protein>
<name>A0A1R0H1N7_9FUNG</name>
<dbReference type="EMBL" id="LSSL01001095">
    <property type="protein sequence ID" value="OLY83050.1"/>
    <property type="molecule type" value="Genomic_DNA"/>
</dbReference>
<keyword evidence="9" id="KW-1185">Reference proteome</keyword>
<evidence type="ECO:0000256" key="1">
    <source>
        <dbReference type="ARBA" id="ARBA00004123"/>
    </source>
</evidence>
<dbReference type="GO" id="GO:0000978">
    <property type="term" value="F:RNA polymerase II cis-regulatory region sequence-specific DNA binding"/>
    <property type="evidence" value="ECO:0007669"/>
    <property type="project" value="TreeGrafter"/>
</dbReference>
<dbReference type="GO" id="GO:0000981">
    <property type="term" value="F:DNA-binding transcription factor activity, RNA polymerase II-specific"/>
    <property type="evidence" value="ECO:0007669"/>
    <property type="project" value="TreeGrafter"/>
</dbReference>
<dbReference type="OrthoDB" id="690068at2759"/>
<feature type="compositionally biased region" description="Polar residues" evidence="6">
    <location>
        <begin position="419"/>
        <end position="435"/>
    </location>
</feature>
<organism evidence="8 9">
    <name type="scientific">Smittium mucronatum</name>
    <dbReference type="NCBI Taxonomy" id="133383"/>
    <lineage>
        <taxon>Eukaryota</taxon>
        <taxon>Fungi</taxon>
        <taxon>Fungi incertae sedis</taxon>
        <taxon>Zoopagomycota</taxon>
        <taxon>Kickxellomycotina</taxon>
        <taxon>Harpellomycetes</taxon>
        <taxon>Harpellales</taxon>
        <taxon>Legeriomycetaceae</taxon>
        <taxon>Smittium</taxon>
    </lineage>
</organism>
<accession>A0A1R0H1N7</accession>
<evidence type="ECO:0000256" key="4">
    <source>
        <dbReference type="ARBA" id="ARBA00023163"/>
    </source>
</evidence>
<dbReference type="Gene3D" id="4.10.280.10">
    <property type="entry name" value="Helix-loop-helix DNA-binding domain"/>
    <property type="match status" value="1"/>
</dbReference>
<dbReference type="PROSITE" id="PS50888">
    <property type="entry name" value="BHLH"/>
    <property type="match status" value="1"/>
</dbReference>
<dbReference type="AlphaFoldDB" id="A0A1R0H1N7"/>
<dbReference type="SMART" id="SM00353">
    <property type="entry name" value="HLH"/>
    <property type="match status" value="1"/>
</dbReference>
<reference evidence="8 9" key="1">
    <citation type="journal article" date="2016" name="Mol. Biol. Evol.">
        <title>Genome-Wide Survey of Gut Fungi (Harpellales) Reveals the First Horizontally Transferred Ubiquitin Gene from a Mosquito Host.</title>
        <authorList>
            <person name="Wang Y."/>
            <person name="White M.M."/>
            <person name="Kvist S."/>
            <person name="Moncalvo J.M."/>
        </authorList>
    </citation>
    <scope>NUCLEOTIDE SEQUENCE [LARGE SCALE GENOMIC DNA]</scope>
    <source>
        <strain evidence="8 9">ALG-7-W6</strain>
    </source>
</reference>
<feature type="domain" description="BHLH" evidence="7">
    <location>
        <begin position="295"/>
        <end position="349"/>
    </location>
</feature>
<feature type="region of interest" description="Disordered" evidence="6">
    <location>
        <begin position="396"/>
        <end position="435"/>
    </location>
</feature>
<evidence type="ECO:0000313" key="8">
    <source>
        <dbReference type="EMBL" id="OLY83050.1"/>
    </source>
</evidence>
<dbReference type="InterPro" id="IPR011598">
    <property type="entry name" value="bHLH_dom"/>
</dbReference>
<evidence type="ECO:0000256" key="5">
    <source>
        <dbReference type="ARBA" id="ARBA00023242"/>
    </source>
</evidence>
<feature type="region of interest" description="Disordered" evidence="6">
    <location>
        <begin position="28"/>
        <end position="53"/>
    </location>
</feature>
<dbReference type="InterPro" id="IPR036638">
    <property type="entry name" value="HLH_DNA-bd_sf"/>
</dbReference>
<sequence length="435" mass="47429">MNSDFSFLDSNSFYTAQDSDSINKQYMNQQNSRQGGQSFGSSVPSQSQQLNNPASALSPMFITNFNNNTSINENSFSGGSSNSQTIQSMNDANSPFYSSFDNQTQRFLQGIPISKFNNINETPMLQADSPFSLEADSSGIMSSTIPKPGISNRLDMFPSLLDHNVDTSPSNSVKANNIDGIFGSYTSSGMPTNPHNNRISELQNMATSPVDGNMNSLYSTSLPIMNNWAHNIANFKQSNEINALADSGSLVNSPAFPMSNQATFSPGSPFSGSLDFRDSGLDNKRAHVLNEKRRRRRESHNAVERRRRDYINEQIQELYNLLPPTVRDPSIKPNKGLILRKAVAYIKDLKSKVPEDVSTNYSFLNSDASLNAETQSPSQGYSSGLAAILGKSSLANNHAVSSGSNSSSRVSTSGPPNSQNSHRLSSSNFGQNYPQ</sequence>
<dbReference type="PANTHER" id="PTHR15741:SF27">
    <property type="entry name" value="TRANSCRIPTION FACTOR AP-4"/>
    <property type="match status" value="1"/>
</dbReference>
<evidence type="ECO:0000256" key="6">
    <source>
        <dbReference type="SAM" id="MobiDB-lite"/>
    </source>
</evidence>
<proteinExistence type="predicted"/>
<keyword evidence="3" id="KW-0238">DNA-binding</keyword>
<dbReference type="Proteomes" id="UP000187455">
    <property type="component" value="Unassembled WGS sequence"/>
</dbReference>